<sequence length="169" mass="18413">MLKCKVTRKILNLLMSLLETRRELKLQCPSQVQLSHKLDGDPSPTNAAVKKAEDVVSSMLAKGLPSQIGLRVKLGTGITMFSGKVRDVDERYQVSEITRSALATAKQTATNTGSSVILSNRYVSTGASWISSALGKVVKEAEDVSMKTREKVKPPTVPVCSMDELKLKH</sequence>
<proteinExistence type="predicted"/>
<protein>
    <recommendedName>
        <fullName evidence="3">Senescence domain-containing protein</fullName>
    </recommendedName>
</protein>
<dbReference type="PANTHER" id="PTHR32343">
    <property type="entry name" value="SERINE/ARGININE-RICH SPLICING FACTOR"/>
    <property type="match status" value="1"/>
</dbReference>
<evidence type="ECO:0000313" key="2">
    <source>
        <dbReference type="Proteomes" id="UP001222027"/>
    </source>
</evidence>
<evidence type="ECO:0000313" key="1">
    <source>
        <dbReference type="EMBL" id="KAJ8485416.1"/>
    </source>
</evidence>
<keyword evidence="2" id="KW-1185">Reference proteome</keyword>
<organism evidence="1 2">
    <name type="scientific">Ensete ventricosum</name>
    <name type="common">Abyssinian banana</name>
    <name type="synonym">Musa ensete</name>
    <dbReference type="NCBI Taxonomy" id="4639"/>
    <lineage>
        <taxon>Eukaryota</taxon>
        <taxon>Viridiplantae</taxon>
        <taxon>Streptophyta</taxon>
        <taxon>Embryophyta</taxon>
        <taxon>Tracheophyta</taxon>
        <taxon>Spermatophyta</taxon>
        <taxon>Magnoliopsida</taxon>
        <taxon>Liliopsida</taxon>
        <taxon>Zingiberales</taxon>
        <taxon>Musaceae</taxon>
        <taxon>Ensete</taxon>
    </lineage>
</organism>
<comment type="caution">
    <text evidence="1">The sequence shown here is derived from an EMBL/GenBank/DDBJ whole genome shotgun (WGS) entry which is preliminary data.</text>
</comment>
<gene>
    <name evidence="1" type="ORF">OPV22_017901</name>
</gene>
<evidence type="ECO:0008006" key="3">
    <source>
        <dbReference type="Google" id="ProtNLM"/>
    </source>
</evidence>
<reference evidence="1 2" key="1">
    <citation type="submission" date="2022-12" db="EMBL/GenBank/DDBJ databases">
        <title>Chromosome-scale assembly of the Ensete ventricosum genome.</title>
        <authorList>
            <person name="Dussert Y."/>
            <person name="Stocks J."/>
            <person name="Wendawek A."/>
            <person name="Woldeyes F."/>
            <person name="Nichols R.A."/>
            <person name="Borrell J.S."/>
        </authorList>
    </citation>
    <scope>NUCLEOTIDE SEQUENCE [LARGE SCALE GENOMIC DNA]</scope>
    <source>
        <strain evidence="2">cv. Maze</strain>
        <tissue evidence="1">Seeds</tissue>
    </source>
</reference>
<dbReference type="PANTHER" id="PTHR32343:SF29">
    <property type="entry name" value="RNA-BINDING (RRM_RBD_RNP MOTIFS) FAMILY PROTEIN"/>
    <property type="match status" value="1"/>
</dbReference>
<dbReference type="EMBL" id="JAQQAF010000005">
    <property type="protein sequence ID" value="KAJ8485416.1"/>
    <property type="molecule type" value="Genomic_DNA"/>
</dbReference>
<dbReference type="AlphaFoldDB" id="A0AAV8QU88"/>
<accession>A0AAV8QU88</accession>
<dbReference type="Proteomes" id="UP001222027">
    <property type="component" value="Unassembled WGS sequence"/>
</dbReference>
<name>A0AAV8QU88_ENSVE</name>